<evidence type="ECO:0000259" key="7">
    <source>
        <dbReference type="PROSITE" id="PS50850"/>
    </source>
</evidence>
<feature type="transmembrane region" description="Helical" evidence="6">
    <location>
        <begin position="170"/>
        <end position="188"/>
    </location>
</feature>
<feature type="transmembrane region" description="Helical" evidence="6">
    <location>
        <begin position="257"/>
        <end position="279"/>
    </location>
</feature>
<dbReference type="PANTHER" id="PTHR43124">
    <property type="entry name" value="PURINE EFFLUX PUMP PBUE"/>
    <property type="match status" value="1"/>
</dbReference>
<comment type="subcellular location">
    <subcellularLocation>
        <location evidence="1">Cell membrane</location>
        <topology evidence="1">Multi-pass membrane protein</topology>
    </subcellularLocation>
</comment>
<dbReference type="Pfam" id="PF07690">
    <property type="entry name" value="MFS_1"/>
    <property type="match status" value="1"/>
</dbReference>
<dbReference type="InterPro" id="IPR050189">
    <property type="entry name" value="MFS_Efflux_Transporters"/>
</dbReference>
<dbReference type="EMBL" id="RAWX01000001">
    <property type="protein sequence ID" value="RKJ91436.1"/>
    <property type="molecule type" value="Genomic_DNA"/>
</dbReference>
<feature type="transmembrane region" description="Helical" evidence="6">
    <location>
        <begin position="114"/>
        <end position="132"/>
    </location>
</feature>
<feature type="transmembrane region" description="Helical" evidence="6">
    <location>
        <begin position="288"/>
        <end position="305"/>
    </location>
</feature>
<feature type="transmembrane region" description="Helical" evidence="6">
    <location>
        <begin position="382"/>
        <end position="401"/>
    </location>
</feature>
<dbReference type="PANTHER" id="PTHR43124:SF3">
    <property type="entry name" value="CHLORAMPHENICOL EFFLUX PUMP RV0191"/>
    <property type="match status" value="1"/>
</dbReference>
<reference evidence="8 9" key="1">
    <citation type="submission" date="2018-09" db="EMBL/GenBank/DDBJ databases">
        <title>Genome sequencing of Aeromonas veronii MS-17-88.</title>
        <authorList>
            <person name="Tekedar H.C."/>
            <person name="Arick M.A."/>
            <person name="Hsu C.-Y."/>
            <person name="Thrash A."/>
            <person name="Karsi A."/>
            <person name="Lawrence M.L."/>
            <person name="Abdelhamed H."/>
        </authorList>
    </citation>
    <scope>NUCLEOTIDE SEQUENCE [LARGE SCALE GENOMIC DNA]</scope>
    <source>
        <strain evidence="8 9">MS 17-88</strain>
    </source>
</reference>
<evidence type="ECO:0000256" key="3">
    <source>
        <dbReference type="ARBA" id="ARBA00022692"/>
    </source>
</evidence>
<evidence type="ECO:0000256" key="1">
    <source>
        <dbReference type="ARBA" id="ARBA00004651"/>
    </source>
</evidence>
<evidence type="ECO:0000256" key="6">
    <source>
        <dbReference type="SAM" id="Phobius"/>
    </source>
</evidence>
<keyword evidence="3 6" id="KW-0812">Transmembrane</keyword>
<dbReference type="GO" id="GO:0005886">
    <property type="term" value="C:plasma membrane"/>
    <property type="evidence" value="ECO:0007669"/>
    <property type="project" value="UniProtKB-SubCell"/>
</dbReference>
<dbReference type="Gene3D" id="1.20.1250.20">
    <property type="entry name" value="MFS general substrate transporter like domains"/>
    <property type="match status" value="1"/>
</dbReference>
<dbReference type="GO" id="GO:0022857">
    <property type="term" value="F:transmembrane transporter activity"/>
    <property type="evidence" value="ECO:0007669"/>
    <property type="project" value="InterPro"/>
</dbReference>
<feature type="transmembrane region" description="Helical" evidence="6">
    <location>
        <begin position="53"/>
        <end position="73"/>
    </location>
</feature>
<gene>
    <name evidence="8" type="ORF">D6R50_02125</name>
</gene>
<proteinExistence type="predicted"/>
<dbReference type="InterPro" id="IPR011701">
    <property type="entry name" value="MFS"/>
</dbReference>
<feature type="transmembrane region" description="Helical" evidence="6">
    <location>
        <begin position="16"/>
        <end position="41"/>
    </location>
</feature>
<evidence type="ECO:0000313" key="8">
    <source>
        <dbReference type="EMBL" id="RKJ91436.1"/>
    </source>
</evidence>
<name>A0A3A9J3J4_AERVE</name>
<evidence type="ECO:0000256" key="4">
    <source>
        <dbReference type="ARBA" id="ARBA00022989"/>
    </source>
</evidence>
<keyword evidence="4 6" id="KW-1133">Transmembrane helix</keyword>
<keyword evidence="5 6" id="KW-0472">Membrane</keyword>
<keyword evidence="2" id="KW-1003">Cell membrane</keyword>
<protein>
    <submittedName>
        <fullName evidence="8">MFS transporter</fullName>
    </submittedName>
</protein>
<dbReference type="PROSITE" id="PS50850">
    <property type="entry name" value="MFS"/>
    <property type="match status" value="1"/>
</dbReference>
<feature type="transmembrane region" description="Helical" evidence="6">
    <location>
        <begin position="345"/>
        <end position="370"/>
    </location>
</feature>
<dbReference type="AlphaFoldDB" id="A0A3A9J3J4"/>
<dbReference type="Proteomes" id="UP000281725">
    <property type="component" value="Unassembled WGS sequence"/>
</dbReference>
<dbReference type="InterPro" id="IPR036259">
    <property type="entry name" value="MFS_trans_sf"/>
</dbReference>
<feature type="transmembrane region" description="Helical" evidence="6">
    <location>
        <begin position="311"/>
        <end position="333"/>
    </location>
</feature>
<dbReference type="InterPro" id="IPR020846">
    <property type="entry name" value="MFS_dom"/>
</dbReference>
<feature type="domain" description="Major facilitator superfamily (MFS) profile" evidence="7">
    <location>
        <begin position="16"/>
        <end position="404"/>
    </location>
</feature>
<organism evidence="8 9">
    <name type="scientific">Aeromonas veronii</name>
    <dbReference type="NCBI Taxonomy" id="654"/>
    <lineage>
        <taxon>Bacteria</taxon>
        <taxon>Pseudomonadati</taxon>
        <taxon>Pseudomonadota</taxon>
        <taxon>Gammaproteobacteria</taxon>
        <taxon>Aeromonadales</taxon>
        <taxon>Aeromonadaceae</taxon>
        <taxon>Aeromonas</taxon>
    </lineage>
</organism>
<evidence type="ECO:0000256" key="2">
    <source>
        <dbReference type="ARBA" id="ARBA00022475"/>
    </source>
</evidence>
<feature type="transmembrane region" description="Helical" evidence="6">
    <location>
        <begin position="85"/>
        <end position="108"/>
    </location>
</feature>
<feature type="transmembrane region" description="Helical" evidence="6">
    <location>
        <begin position="139"/>
        <end position="158"/>
    </location>
</feature>
<comment type="caution">
    <text evidence="8">The sequence shown here is derived from an EMBL/GenBank/DDBJ whole genome shotgun (WGS) entry which is preliminary data.</text>
</comment>
<sequence>MSTLAGYQPQSTRWPLVFLAIFAGASGALCLGKVPAVLGILRSELGLTLVEASYLASAFNTLAILFSLFLGLLLTRWSGRQTGVVGLLVIVTGGALALPATGLAMMLLSRIVEGIGFLLVSVAMPAFIVAVTREEDKRLAISLWAVNLPLGAAAGMLLTPWLTAQGGWRLAWLILMIPQLSALLLLLASRSADKLRVWASQNSINSGHPLRQLTVLRQKALWRYGLAFTLYSLMLWALFVWLPTMLQGSPGIGQSQIALLSALAVVANIPGNLMGALLLRRGVARDRLISWALGLMALCGMLAFWPGLSPWWAYGLCLVLSLSGGMAPPAILSSAQGVSQGPVQLAIVQGFFVQLANLGQLLGPLLLAALMTDSGHWGSARWLFLGGLLLVALLYAAGHLPDSSMAAKQARSHSRQDGR</sequence>
<feature type="transmembrane region" description="Helical" evidence="6">
    <location>
        <begin position="221"/>
        <end position="242"/>
    </location>
</feature>
<evidence type="ECO:0000313" key="9">
    <source>
        <dbReference type="Proteomes" id="UP000281725"/>
    </source>
</evidence>
<dbReference type="SUPFAM" id="SSF103473">
    <property type="entry name" value="MFS general substrate transporter"/>
    <property type="match status" value="1"/>
</dbReference>
<dbReference type="CDD" id="cd06174">
    <property type="entry name" value="MFS"/>
    <property type="match status" value="1"/>
</dbReference>
<accession>A0A3A9J3J4</accession>
<evidence type="ECO:0000256" key="5">
    <source>
        <dbReference type="ARBA" id="ARBA00023136"/>
    </source>
</evidence>
<dbReference type="RefSeq" id="WP_120414103.1">
    <property type="nucleotide sequence ID" value="NZ_JAAKSU010000007.1"/>
</dbReference>